<dbReference type="InterPro" id="IPR026456">
    <property type="entry name" value="GCTrfase_AglJ"/>
</dbReference>
<dbReference type="PANTHER" id="PTHR48090">
    <property type="entry name" value="UNDECAPRENYL-PHOSPHATE 4-DEOXY-4-FORMAMIDO-L-ARABINOSE TRANSFERASE-RELATED"/>
    <property type="match status" value="1"/>
</dbReference>
<evidence type="ECO:0000259" key="2">
    <source>
        <dbReference type="Pfam" id="PF00535"/>
    </source>
</evidence>
<feature type="transmembrane region" description="Helical" evidence="1">
    <location>
        <begin position="234"/>
        <end position="256"/>
    </location>
</feature>
<keyword evidence="4" id="KW-1185">Reference proteome</keyword>
<dbReference type="SUPFAM" id="SSF53448">
    <property type="entry name" value="Nucleotide-diphospho-sugar transferases"/>
    <property type="match status" value="1"/>
</dbReference>
<keyword evidence="1" id="KW-0472">Membrane</keyword>
<keyword evidence="1" id="KW-1133">Transmembrane helix</keyword>
<dbReference type="EMBL" id="JRHO01000014">
    <property type="protein sequence ID" value="KGK98306.1"/>
    <property type="molecule type" value="Genomic_DNA"/>
</dbReference>
<dbReference type="RefSeq" id="WP_048195688.1">
    <property type="nucleotide sequence ID" value="NZ_CAAGSM010000001.1"/>
</dbReference>
<evidence type="ECO:0000313" key="3">
    <source>
        <dbReference type="EMBL" id="KGK98306.1"/>
    </source>
</evidence>
<proteinExistence type="predicted"/>
<dbReference type="AlphaFoldDB" id="A0A099T236"/>
<dbReference type="NCBIfam" id="TIGR04182">
    <property type="entry name" value="glyco_TIGR04182"/>
    <property type="match status" value="1"/>
</dbReference>
<evidence type="ECO:0000256" key="1">
    <source>
        <dbReference type="SAM" id="Phobius"/>
    </source>
</evidence>
<dbReference type="InterPro" id="IPR001173">
    <property type="entry name" value="Glyco_trans_2-like"/>
</dbReference>
<dbReference type="PANTHER" id="PTHR48090:SF7">
    <property type="entry name" value="RFBJ PROTEIN"/>
    <property type="match status" value="1"/>
</dbReference>
<dbReference type="CDD" id="cd04179">
    <property type="entry name" value="DPM_DPG-synthase_like"/>
    <property type="match status" value="1"/>
</dbReference>
<sequence>MDIQIPLDKNDVCILIPALNEEATIKQLIEDFQAEGFENILVIDGHSHDRTRELAEESGARVVVQEGKGKGQAVQEAFQLIEDPYTVMIDGDGTYLASDIYTVLGPLLEGKADQTIGNRFANYEPEAFTKLNLTGNKVLNKLFGLAYGVWLEDILTGYRGFTRKVIKGLSLNEMGFEIETEITVESVKNEMKVEVVPITYVSRHSAAATKLNPFRDGIKIGKTIIRMARLHNPMFYFGIFGTILTLAGVGTGLYVVNEWLSGVTRIPMTILTALLILTGIQMFVFGMLSDLIVSLHRENMRMLRKNNER</sequence>
<accession>A0A099T236</accession>
<gene>
    <name evidence="3" type="ORF">LI82_11360</name>
</gene>
<dbReference type="Proteomes" id="UP000029859">
    <property type="component" value="Unassembled WGS sequence"/>
</dbReference>
<name>A0A099T236_METMT</name>
<dbReference type="Pfam" id="PF00535">
    <property type="entry name" value="Glycos_transf_2"/>
    <property type="match status" value="1"/>
</dbReference>
<dbReference type="OrthoDB" id="103472at2157"/>
<evidence type="ECO:0000313" key="4">
    <source>
        <dbReference type="Proteomes" id="UP000029859"/>
    </source>
</evidence>
<keyword evidence="1" id="KW-0812">Transmembrane</keyword>
<keyword evidence="3" id="KW-0808">Transferase</keyword>
<dbReference type="InterPro" id="IPR029044">
    <property type="entry name" value="Nucleotide-diphossugar_trans"/>
</dbReference>
<feature type="domain" description="Glycosyltransferase 2-like" evidence="2">
    <location>
        <begin position="13"/>
        <end position="167"/>
    </location>
</feature>
<organism evidence="3 4">
    <name type="scientific">Methanococcoides methylutens</name>
    <dbReference type="NCBI Taxonomy" id="2226"/>
    <lineage>
        <taxon>Archaea</taxon>
        <taxon>Methanobacteriati</taxon>
        <taxon>Methanobacteriota</taxon>
        <taxon>Stenosarchaea group</taxon>
        <taxon>Methanomicrobia</taxon>
        <taxon>Methanosarcinales</taxon>
        <taxon>Methanosarcinaceae</taxon>
        <taxon>Methanococcoides</taxon>
    </lineage>
</organism>
<protein>
    <submittedName>
        <fullName evidence="3">Glycosyl transferase</fullName>
    </submittedName>
</protein>
<dbReference type="GO" id="GO:0016757">
    <property type="term" value="F:glycosyltransferase activity"/>
    <property type="evidence" value="ECO:0007669"/>
    <property type="project" value="InterPro"/>
</dbReference>
<feature type="transmembrane region" description="Helical" evidence="1">
    <location>
        <begin position="268"/>
        <end position="295"/>
    </location>
</feature>
<reference evidence="3 4" key="1">
    <citation type="submission" date="2014-09" db="EMBL/GenBank/DDBJ databases">
        <title>Draft genome sequence of an obligately methylotrophic methanogen, Methanococcoides methylutens, isolated from marine sediment.</title>
        <authorList>
            <person name="Guan Y."/>
            <person name="Ngugi D.K."/>
            <person name="Blom J."/>
            <person name="Ali S."/>
            <person name="Ferry J.G."/>
            <person name="Stingl U."/>
        </authorList>
    </citation>
    <scope>NUCLEOTIDE SEQUENCE [LARGE SCALE GENOMIC DNA]</scope>
    <source>
        <strain evidence="3 4">DSM 2657</strain>
    </source>
</reference>
<dbReference type="InterPro" id="IPR050256">
    <property type="entry name" value="Glycosyltransferase_2"/>
</dbReference>
<comment type="caution">
    <text evidence="3">The sequence shown here is derived from an EMBL/GenBank/DDBJ whole genome shotgun (WGS) entry which is preliminary data.</text>
</comment>
<dbReference type="Gene3D" id="3.90.550.10">
    <property type="entry name" value="Spore Coat Polysaccharide Biosynthesis Protein SpsA, Chain A"/>
    <property type="match status" value="1"/>
</dbReference>